<organism evidence="1 2">
    <name type="scientific">Actinokineospora soli</name>
    <dbReference type="NCBI Taxonomy" id="1048753"/>
    <lineage>
        <taxon>Bacteria</taxon>
        <taxon>Bacillati</taxon>
        <taxon>Actinomycetota</taxon>
        <taxon>Actinomycetes</taxon>
        <taxon>Pseudonocardiales</taxon>
        <taxon>Pseudonocardiaceae</taxon>
        <taxon>Actinokineospora</taxon>
    </lineage>
</organism>
<reference evidence="2" key="1">
    <citation type="journal article" date="2019" name="Int. J. Syst. Evol. Microbiol.">
        <title>The Global Catalogue of Microorganisms (GCM) 10K type strain sequencing project: providing services to taxonomists for standard genome sequencing and annotation.</title>
        <authorList>
            <consortium name="The Broad Institute Genomics Platform"/>
            <consortium name="The Broad Institute Genome Sequencing Center for Infectious Disease"/>
            <person name="Wu L."/>
            <person name="Ma J."/>
        </authorList>
    </citation>
    <scope>NUCLEOTIDE SEQUENCE [LARGE SCALE GENOMIC DNA]</scope>
    <source>
        <strain evidence="2">JCM 17695</strain>
    </source>
</reference>
<accession>A0ABW2TTK4</accession>
<keyword evidence="2" id="KW-1185">Reference proteome</keyword>
<protein>
    <submittedName>
        <fullName evidence="1">Uncharacterized protein</fullName>
    </submittedName>
</protein>
<dbReference type="Proteomes" id="UP001596512">
    <property type="component" value="Unassembled WGS sequence"/>
</dbReference>
<evidence type="ECO:0000313" key="1">
    <source>
        <dbReference type="EMBL" id="MFC7616247.1"/>
    </source>
</evidence>
<comment type="caution">
    <text evidence="1">The sequence shown here is derived from an EMBL/GenBank/DDBJ whole genome shotgun (WGS) entry which is preliminary data.</text>
</comment>
<dbReference type="EMBL" id="JBHTEY010000004">
    <property type="protein sequence ID" value="MFC7616247.1"/>
    <property type="molecule type" value="Genomic_DNA"/>
</dbReference>
<proteinExistence type="predicted"/>
<name>A0ABW2TTK4_9PSEU</name>
<sequence length="85" mass="9100">MALTAMPAAVIGTRKSVGNTAAPERPTTGAKSATWWAQRGTMNCTIHNYNIVPLRNGRSIAVGGHYQAGTWAADFTRVPQEFSLP</sequence>
<gene>
    <name evidence="1" type="ORF">ACFQV2_24995</name>
</gene>
<evidence type="ECO:0000313" key="2">
    <source>
        <dbReference type="Proteomes" id="UP001596512"/>
    </source>
</evidence>